<accession>A0AAV2KUU4</accession>
<dbReference type="EMBL" id="OZ035824">
    <property type="protein sequence ID" value="CAL1592418.1"/>
    <property type="molecule type" value="Genomic_DNA"/>
</dbReference>
<gene>
    <name evidence="2" type="ORF">KC01_LOCUS21669</name>
</gene>
<dbReference type="Proteomes" id="UP001497482">
    <property type="component" value="Chromosome 2"/>
</dbReference>
<protein>
    <submittedName>
        <fullName evidence="2">Uncharacterized protein</fullName>
    </submittedName>
</protein>
<dbReference type="AlphaFoldDB" id="A0AAV2KUU4"/>
<evidence type="ECO:0000256" key="1">
    <source>
        <dbReference type="SAM" id="MobiDB-lite"/>
    </source>
</evidence>
<sequence>MHCAQRPTPPLGPPAPSHTASLRSAASHVANPYCEGLELQREVDREHPGSVTCRSQDEGFVFTADLWASPPMTPGYSKS</sequence>
<feature type="compositionally biased region" description="Pro residues" evidence="1">
    <location>
        <begin position="7"/>
        <end position="16"/>
    </location>
</feature>
<evidence type="ECO:0000313" key="2">
    <source>
        <dbReference type="EMBL" id="CAL1592418.1"/>
    </source>
</evidence>
<organism evidence="2 3">
    <name type="scientific">Knipowitschia caucasica</name>
    <name type="common">Caucasian dwarf goby</name>
    <name type="synonym">Pomatoschistus caucasicus</name>
    <dbReference type="NCBI Taxonomy" id="637954"/>
    <lineage>
        <taxon>Eukaryota</taxon>
        <taxon>Metazoa</taxon>
        <taxon>Chordata</taxon>
        <taxon>Craniata</taxon>
        <taxon>Vertebrata</taxon>
        <taxon>Euteleostomi</taxon>
        <taxon>Actinopterygii</taxon>
        <taxon>Neopterygii</taxon>
        <taxon>Teleostei</taxon>
        <taxon>Neoteleostei</taxon>
        <taxon>Acanthomorphata</taxon>
        <taxon>Gobiaria</taxon>
        <taxon>Gobiiformes</taxon>
        <taxon>Gobioidei</taxon>
        <taxon>Gobiidae</taxon>
        <taxon>Gobiinae</taxon>
        <taxon>Knipowitschia</taxon>
    </lineage>
</organism>
<feature type="region of interest" description="Disordered" evidence="1">
    <location>
        <begin position="1"/>
        <end position="26"/>
    </location>
</feature>
<evidence type="ECO:0000313" key="3">
    <source>
        <dbReference type="Proteomes" id="UP001497482"/>
    </source>
</evidence>
<keyword evidence="3" id="KW-1185">Reference proteome</keyword>
<proteinExistence type="predicted"/>
<reference evidence="2 3" key="1">
    <citation type="submission" date="2024-04" db="EMBL/GenBank/DDBJ databases">
        <authorList>
            <person name="Waldvogel A.-M."/>
            <person name="Schoenle A."/>
        </authorList>
    </citation>
    <scope>NUCLEOTIDE SEQUENCE [LARGE SCALE GENOMIC DNA]</scope>
</reference>
<name>A0AAV2KUU4_KNICA</name>